<accession>A0A6I6JFQ0</accession>
<comment type="similarity">
    <text evidence="4">Belongs to the protein N5-glutamine methyltransferase family. PrmC subfamily.</text>
</comment>
<dbReference type="InterPro" id="IPR002052">
    <property type="entry name" value="DNA_methylase_N6_adenine_CS"/>
</dbReference>
<feature type="binding site" evidence="4">
    <location>
        <position position="172"/>
    </location>
    <ligand>
        <name>S-adenosyl-L-methionine</name>
        <dbReference type="ChEBI" id="CHEBI:59789"/>
    </ligand>
</feature>
<dbReference type="GO" id="GO:0003676">
    <property type="term" value="F:nucleic acid binding"/>
    <property type="evidence" value="ECO:0007669"/>
    <property type="project" value="InterPro"/>
</dbReference>
<evidence type="ECO:0000313" key="8">
    <source>
        <dbReference type="Proteomes" id="UP000428328"/>
    </source>
</evidence>
<dbReference type="CDD" id="cd02440">
    <property type="entry name" value="AdoMet_MTases"/>
    <property type="match status" value="1"/>
</dbReference>
<evidence type="ECO:0000313" key="7">
    <source>
        <dbReference type="EMBL" id="QGY41001.1"/>
    </source>
</evidence>
<dbReference type="InterPro" id="IPR040758">
    <property type="entry name" value="PrmC_N"/>
</dbReference>
<feature type="domain" description="Methyltransferase" evidence="5">
    <location>
        <begin position="114"/>
        <end position="246"/>
    </location>
</feature>
<dbReference type="InterPro" id="IPR029063">
    <property type="entry name" value="SAM-dependent_MTases_sf"/>
</dbReference>
<dbReference type="AlphaFoldDB" id="A0A6I6JFQ0"/>
<dbReference type="InterPro" id="IPR050320">
    <property type="entry name" value="N5-glutamine_MTase"/>
</dbReference>
<organism evidence="7 8">
    <name type="scientific">Pseudodesulfovibrio cashew</name>
    <dbReference type="NCBI Taxonomy" id="2678688"/>
    <lineage>
        <taxon>Bacteria</taxon>
        <taxon>Pseudomonadati</taxon>
        <taxon>Thermodesulfobacteriota</taxon>
        <taxon>Desulfovibrionia</taxon>
        <taxon>Desulfovibrionales</taxon>
        <taxon>Desulfovibrionaceae</taxon>
    </lineage>
</organism>
<dbReference type="InterPro" id="IPR019874">
    <property type="entry name" value="RF_methyltr_PrmC"/>
</dbReference>
<evidence type="ECO:0000256" key="2">
    <source>
        <dbReference type="ARBA" id="ARBA00022679"/>
    </source>
</evidence>
<comment type="catalytic activity">
    <reaction evidence="4">
        <text>L-glutaminyl-[peptide chain release factor] + S-adenosyl-L-methionine = N(5)-methyl-L-glutaminyl-[peptide chain release factor] + S-adenosyl-L-homocysteine + H(+)</text>
        <dbReference type="Rhea" id="RHEA:42896"/>
        <dbReference type="Rhea" id="RHEA-COMP:10271"/>
        <dbReference type="Rhea" id="RHEA-COMP:10272"/>
        <dbReference type="ChEBI" id="CHEBI:15378"/>
        <dbReference type="ChEBI" id="CHEBI:30011"/>
        <dbReference type="ChEBI" id="CHEBI:57856"/>
        <dbReference type="ChEBI" id="CHEBI:59789"/>
        <dbReference type="ChEBI" id="CHEBI:61891"/>
        <dbReference type="EC" id="2.1.1.297"/>
    </reaction>
</comment>
<evidence type="ECO:0000256" key="3">
    <source>
        <dbReference type="ARBA" id="ARBA00022691"/>
    </source>
</evidence>
<dbReference type="HAMAP" id="MF_02126">
    <property type="entry name" value="RF_methyltr_PrmC"/>
    <property type="match status" value="1"/>
</dbReference>
<dbReference type="EMBL" id="CP046400">
    <property type="protein sequence ID" value="QGY41001.1"/>
    <property type="molecule type" value="Genomic_DNA"/>
</dbReference>
<feature type="binding site" evidence="4">
    <location>
        <position position="188"/>
    </location>
    <ligand>
        <name>S-adenosyl-L-methionine</name>
        <dbReference type="ChEBI" id="CHEBI:59789"/>
    </ligand>
</feature>
<feature type="binding site" evidence="4">
    <location>
        <position position="143"/>
    </location>
    <ligand>
        <name>S-adenosyl-L-methionine</name>
        <dbReference type="ChEBI" id="CHEBI:59789"/>
    </ligand>
</feature>
<dbReference type="PANTHER" id="PTHR18895:SF74">
    <property type="entry name" value="MTRF1L RELEASE FACTOR GLUTAMINE METHYLTRANSFERASE"/>
    <property type="match status" value="1"/>
</dbReference>
<dbReference type="NCBIfam" id="TIGR00536">
    <property type="entry name" value="hemK_fam"/>
    <property type="match status" value="1"/>
</dbReference>
<dbReference type="InterPro" id="IPR025714">
    <property type="entry name" value="Methyltranfer_dom"/>
</dbReference>
<dbReference type="GO" id="GO:0032259">
    <property type="term" value="P:methylation"/>
    <property type="evidence" value="ECO:0007669"/>
    <property type="project" value="UniProtKB-KW"/>
</dbReference>
<dbReference type="PROSITE" id="PS00092">
    <property type="entry name" value="N6_MTASE"/>
    <property type="match status" value="1"/>
</dbReference>
<dbReference type="Pfam" id="PF17827">
    <property type="entry name" value="PrmC_N"/>
    <property type="match status" value="1"/>
</dbReference>
<reference evidence="7 8" key="1">
    <citation type="submission" date="2019-11" db="EMBL/GenBank/DDBJ databases">
        <authorList>
            <person name="Zheng R.K."/>
            <person name="Sun C.M."/>
        </authorList>
    </citation>
    <scope>NUCLEOTIDE SEQUENCE [LARGE SCALE GENOMIC DNA]</scope>
    <source>
        <strain evidence="7 8">SRB007</strain>
    </source>
</reference>
<dbReference type="Gene3D" id="1.10.8.10">
    <property type="entry name" value="DNA helicase RuvA subunit, C-terminal domain"/>
    <property type="match status" value="1"/>
</dbReference>
<dbReference type="GO" id="GO:0102559">
    <property type="term" value="F:peptide chain release factor N(5)-glutamine methyltransferase activity"/>
    <property type="evidence" value="ECO:0007669"/>
    <property type="project" value="UniProtKB-EC"/>
</dbReference>
<dbReference type="NCBIfam" id="TIGR03534">
    <property type="entry name" value="RF_mod_PrmC"/>
    <property type="match status" value="1"/>
</dbReference>
<dbReference type="Pfam" id="PF13847">
    <property type="entry name" value="Methyltransf_31"/>
    <property type="match status" value="1"/>
</dbReference>
<dbReference type="Proteomes" id="UP000428328">
    <property type="component" value="Chromosome"/>
</dbReference>
<keyword evidence="1 4" id="KW-0489">Methyltransferase</keyword>
<keyword evidence="2 4" id="KW-0808">Transferase</keyword>
<dbReference type="InterPro" id="IPR004556">
    <property type="entry name" value="HemK-like"/>
</dbReference>
<dbReference type="EC" id="2.1.1.297" evidence="4"/>
<feature type="binding site" evidence="4">
    <location>
        <begin position="188"/>
        <end position="191"/>
    </location>
    <ligand>
        <name>substrate</name>
    </ligand>
</feature>
<evidence type="ECO:0000259" key="6">
    <source>
        <dbReference type="Pfam" id="PF17827"/>
    </source>
</evidence>
<feature type="domain" description="Release factor glutamine methyltransferase N-terminal" evidence="6">
    <location>
        <begin position="8"/>
        <end position="75"/>
    </location>
</feature>
<keyword evidence="3 4" id="KW-0949">S-adenosyl-L-methionine</keyword>
<protein>
    <recommendedName>
        <fullName evidence="4">Release factor glutamine methyltransferase</fullName>
        <shortName evidence="4">RF MTase</shortName>
        <ecNumber evidence="4">2.1.1.297</ecNumber>
    </recommendedName>
    <alternativeName>
        <fullName evidence="4">N5-glutamine methyltransferase PrmC</fullName>
    </alternativeName>
    <alternativeName>
        <fullName evidence="4">Protein-(glutamine-N5) MTase PrmC</fullName>
    </alternativeName>
    <alternativeName>
        <fullName evidence="4">Protein-glutamine N-methyltransferase PrmC</fullName>
    </alternativeName>
</protein>
<evidence type="ECO:0000256" key="4">
    <source>
        <dbReference type="HAMAP-Rule" id="MF_02126"/>
    </source>
</evidence>
<evidence type="ECO:0000259" key="5">
    <source>
        <dbReference type="Pfam" id="PF13847"/>
    </source>
</evidence>
<dbReference type="KEGG" id="psel:GM415_12985"/>
<keyword evidence="8" id="KW-1185">Reference proteome</keyword>
<comment type="function">
    <text evidence="4">Methylates the class 1 translation termination release factors RF1/PrfA and RF2/PrfB on the glutamine residue of the universally conserved GGQ motif.</text>
</comment>
<proteinExistence type="inferred from homology"/>
<name>A0A6I6JFQ0_9BACT</name>
<dbReference type="PANTHER" id="PTHR18895">
    <property type="entry name" value="HEMK METHYLTRANSFERASE"/>
    <property type="match status" value="1"/>
</dbReference>
<gene>
    <name evidence="4 7" type="primary">prmC</name>
    <name evidence="7" type="ORF">GM415_12985</name>
</gene>
<sequence>MGSTILSLLKESESRLLAVDSPRLSAEVLVAEVLGCSRLTLVGDREREVDDRDLERIRELVGRRATGEPLAYILGRKEFYGLDFMVTPDTLIPRPETEHIIEAVEEHFPRDSRFRFADLGTGSGILAVTLAHLFTGSKGVAVDLSPGALNVAEKNALAHGVADRVEFRLGDFTERLFPDDSLDLIVSNPPYVPQQEFDEASREVVDFEPVTALVSGADGLDHIRAMLPRVTDALKTGGLFMMEIGYRQAEGVVRIITDYLSEYKEIQVLKDLAEHDRIVLLRK</sequence>
<dbReference type="Gene3D" id="3.40.50.150">
    <property type="entry name" value="Vaccinia Virus protein VP39"/>
    <property type="match status" value="1"/>
</dbReference>
<evidence type="ECO:0000256" key="1">
    <source>
        <dbReference type="ARBA" id="ARBA00022603"/>
    </source>
</evidence>
<dbReference type="SUPFAM" id="SSF53335">
    <property type="entry name" value="S-adenosyl-L-methionine-dependent methyltransferases"/>
    <property type="match status" value="1"/>
</dbReference>
<feature type="binding site" evidence="4">
    <location>
        <begin position="120"/>
        <end position="124"/>
    </location>
    <ligand>
        <name>S-adenosyl-L-methionine</name>
        <dbReference type="ChEBI" id="CHEBI:59789"/>
    </ligand>
</feature>
<dbReference type="RefSeq" id="WP_158948842.1">
    <property type="nucleotide sequence ID" value="NZ_CP046400.1"/>
</dbReference>